<comment type="caution">
    <text evidence="2">The sequence shown here is derived from an EMBL/GenBank/DDBJ whole genome shotgun (WGS) entry which is preliminary data.</text>
</comment>
<organism evidence="2 3">
    <name type="scientific">Bacillus cytotoxicus</name>
    <dbReference type="NCBI Taxonomy" id="580165"/>
    <lineage>
        <taxon>Bacteria</taxon>
        <taxon>Bacillati</taxon>
        <taxon>Bacillota</taxon>
        <taxon>Bacilli</taxon>
        <taxon>Bacillales</taxon>
        <taxon>Bacillaceae</taxon>
        <taxon>Bacillus</taxon>
        <taxon>Bacillus cereus group</taxon>
    </lineage>
</organism>
<protein>
    <recommendedName>
        <fullName evidence="4">Group-specific protein</fullName>
    </recommendedName>
</protein>
<evidence type="ECO:0000313" key="3">
    <source>
        <dbReference type="Proteomes" id="UP000242164"/>
    </source>
</evidence>
<evidence type="ECO:0000256" key="1">
    <source>
        <dbReference type="SAM" id="Phobius"/>
    </source>
</evidence>
<name>A0AAX2CGF5_9BACI</name>
<dbReference type="EMBL" id="FMIK01000023">
    <property type="protein sequence ID" value="SCL90836.1"/>
    <property type="molecule type" value="Genomic_DNA"/>
</dbReference>
<keyword evidence="1" id="KW-0812">Transmembrane</keyword>
<accession>A0AAX2CGF5</accession>
<dbReference type="Proteomes" id="UP000242164">
    <property type="component" value="Unassembled WGS sequence"/>
</dbReference>
<keyword evidence="1" id="KW-1133">Transmembrane helix</keyword>
<sequence>MKGEQMKKYYTIVGIASLILIAVLLLTCPKEADFRLYIQDKYGLNCHQDDFTCIQKVGKQEEKMQFVSTDTRNGVFFLTIKQKFETEAGKKKEYSGFGIFGTFLFVSEKTFS</sequence>
<feature type="transmembrane region" description="Helical" evidence="1">
    <location>
        <begin position="9"/>
        <end position="27"/>
    </location>
</feature>
<proteinExistence type="predicted"/>
<evidence type="ECO:0008006" key="4">
    <source>
        <dbReference type="Google" id="ProtNLM"/>
    </source>
</evidence>
<gene>
    <name evidence="2" type="ORF">BCB44BAC_01791</name>
</gene>
<dbReference type="AlphaFoldDB" id="A0AAX2CGF5"/>
<keyword evidence="1" id="KW-0472">Membrane</keyword>
<evidence type="ECO:0000313" key="2">
    <source>
        <dbReference type="EMBL" id="SCL90836.1"/>
    </source>
</evidence>
<reference evidence="2 3" key="1">
    <citation type="submission" date="2016-08" db="EMBL/GenBank/DDBJ databases">
        <authorList>
            <person name="Loux V."/>
            <person name="Rue O."/>
        </authorList>
    </citation>
    <scope>NUCLEOTIDE SEQUENCE [LARGE SCALE GENOMIC DNA]</scope>
    <source>
        <strain evidence="2 3">AFSSA_08CEB44bac</strain>
    </source>
</reference>